<dbReference type="EMBL" id="QPJB01000005">
    <property type="protein sequence ID" value="RCW34814.1"/>
    <property type="molecule type" value="Genomic_DNA"/>
</dbReference>
<dbReference type="Pfam" id="PF00145">
    <property type="entry name" value="DNA_methylase"/>
    <property type="match status" value="2"/>
</dbReference>
<accession>A0A368V541</accession>
<dbReference type="SUPFAM" id="SSF53335">
    <property type="entry name" value="S-adenosyl-L-methionine-dependent methyltransferases"/>
    <property type="match status" value="1"/>
</dbReference>
<keyword evidence="5" id="KW-0680">Restriction system</keyword>
<evidence type="ECO:0000256" key="5">
    <source>
        <dbReference type="ARBA" id="ARBA00022747"/>
    </source>
</evidence>
<dbReference type="GO" id="GO:0003886">
    <property type="term" value="F:DNA (cytosine-5-)-methyltransferase activity"/>
    <property type="evidence" value="ECO:0007669"/>
    <property type="project" value="UniProtKB-EC"/>
</dbReference>
<dbReference type="GO" id="GO:0003677">
    <property type="term" value="F:DNA binding"/>
    <property type="evidence" value="ECO:0007669"/>
    <property type="project" value="TreeGrafter"/>
</dbReference>
<proteinExistence type="predicted"/>
<keyword evidence="10" id="KW-1185">Reference proteome</keyword>
<gene>
    <name evidence="8" type="ORF">DET51_105190</name>
    <name evidence="7" type="ORF">DET64_105191</name>
</gene>
<protein>
    <recommendedName>
        <fullName evidence="1">DNA (cytosine-5-)-methyltransferase</fullName>
        <ecNumber evidence="1">2.1.1.37</ecNumber>
    </recommendedName>
</protein>
<comment type="catalytic activity">
    <reaction evidence="6">
        <text>a 2'-deoxycytidine in DNA + S-adenosyl-L-methionine = a 5-methyl-2'-deoxycytidine in DNA + S-adenosyl-L-homocysteine + H(+)</text>
        <dbReference type="Rhea" id="RHEA:13681"/>
        <dbReference type="Rhea" id="RHEA-COMP:11369"/>
        <dbReference type="Rhea" id="RHEA-COMP:11370"/>
        <dbReference type="ChEBI" id="CHEBI:15378"/>
        <dbReference type="ChEBI" id="CHEBI:57856"/>
        <dbReference type="ChEBI" id="CHEBI:59789"/>
        <dbReference type="ChEBI" id="CHEBI:85452"/>
        <dbReference type="ChEBI" id="CHEBI:85454"/>
        <dbReference type="EC" id="2.1.1.37"/>
    </reaction>
</comment>
<evidence type="ECO:0000256" key="2">
    <source>
        <dbReference type="ARBA" id="ARBA00022603"/>
    </source>
</evidence>
<evidence type="ECO:0000256" key="4">
    <source>
        <dbReference type="ARBA" id="ARBA00022691"/>
    </source>
</evidence>
<dbReference type="Gene3D" id="3.40.50.150">
    <property type="entry name" value="Vaccinia Virus protein VP39"/>
    <property type="match status" value="1"/>
</dbReference>
<dbReference type="PANTHER" id="PTHR10629:SF52">
    <property type="entry name" value="DNA (CYTOSINE-5)-METHYLTRANSFERASE 1"/>
    <property type="match status" value="1"/>
</dbReference>
<dbReference type="Proteomes" id="UP000253065">
    <property type="component" value="Unassembled WGS sequence"/>
</dbReference>
<evidence type="ECO:0000256" key="3">
    <source>
        <dbReference type="ARBA" id="ARBA00022679"/>
    </source>
</evidence>
<dbReference type="RefSeq" id="WP_113879684.1">
    <property type="nucleotide sequence ID" value="NZ_QNSA01000005.1"/>
</dbReference>
<keyword evidence="3 8" id="KW-0808">Transferase</keyword>
<comment type="caution">
    <text evidence="8">The sequence shown here is derived from an EMBL/GenBank/DDBJ whole genome shotgun (WGS) entry which is preliminary data.</text>
</comment>
<reference evidence="8 9" key="1">
    <citation type="submission" date="2018-07" db="EMBL/GenBank/DDBJ databases">
        <title>Freshwater and sediment microbial communities from various areas in North America, analyzing microbe dynamics in response to fracking.</title>
        <authorList>
            <person name="Lamendella R."/>
        </authorList>
    </citation>
    <scope>NUCLEOTIDE SEQUENCE [LARGE SCALE GENOMIC DNA]</scope>
    <source>
        <strain evidence="8 9">114E</strain>
        <strain evidence="7 10">114E_o</strain>
    </source>
</reference>
<dbReference type="Proteomes" id="UP000252795">
    <property type="component" value="Unassembled WGS sequence"/>
</dbReference>
<organism evidence="8 9">
    <name type="scientific">Marinobacter nauticus</name>
    <name type="common">Marinobacter hydrocarbonoclasticus</name>
    <name type="synonym">Marinobacter aquaeolei</name>
    <dbReference type="NCBI Taxonomy" id="2743"/>
    <lineage>
        <taxon>Bacteria</taxon>
        <taxon>Pseudomonadati</taxon>
        <taxon>Pseudomonadota</taxon>
        <taxon>Gammaproteobacteria</taxon>
        <taxon>Pseudomonadales</taxon>
        <taxon>Marinobacteraceae</taxon>
        <taxon>Marinobacter</taxon>
    </lineage>
</organism>
<dbReference type="EMBL" id="QNSA01000005">
    <property type="protein sequence ID" value="RBP74065.1"/>
    <property type="molecule type" value="Genomic_DNA"/>
</dbReference>
<sequence>MSKVSAIRKREFKTQYGLSFEGEINGDLFAGGGGASTGYELGTDQPVHFAINHNPDAISQHEANHPGTRHFISDVFEVDPRQVIAEFDGRPIGHLHASPDCTHHSQAAGGQPRKKAIRSLAWVIHKWAGRVRPRIITMENVEQMMHWSPLVAKRCAKTGRVIKLDRTVAAPGERVPVQDQYLVPDKRRKGHNWQHFIQGLRAMGYKVQWRTLRACDYGAGTTRERLFLIARCDGQPITWPKPTHAQHPKAGQKKWVTAADSIDWRIPVPSIFTRKRPLADNTLRRIAKGIHKFVLTEADPFIVPIANYGSGDSVHSVKEPLRTITAWPKGGTFSLVAPTLVQTGYGERKGQSPRCLDIEKPLGTVVAGGVKHAVATAYMAQMNGGFNVTPGHDLRKPMSTITNRGSQQQLVTAFMATLRNNCVGRSANDPLPTITAGAEHHALVECTLSPEQEAGALRVAAFLMHYYSEGGQWGDLRKPMGTITTKDRLALVTVTIKGQPFVIVDIGLRMLTPRELYNAQGFPPNYVIDRGADGRRFSKTKQVLFVGNSVSPPPMAELCREIHRPVQIQQHAAGGN</sequence>
<dbReference type="GO" id="GO:0032259">
    <property type="term" value="P:methylation"/>
    <property type="evidence" value="ECO:0007669"/>
    <property type="project" value="UniProtKB-KW"/>
</dbReference>
<evidence type="ECO:0000313" key="8">
    <source>
        <dbReference type="EMBL" id="RCW34814.1"/>
    </source>
</evidence>
<keyword evidence="4" id="KW-0949">S-adenosyl-L-methionine</keyword>
<evidence type="ECO:0000256" key="1">
    <source>
        <dbReference type="ARBA" id="ARBA00011975"/>
    </source>
</evidence>
<dbReference type="Gene3D" id="3.90.120.10">
    <property type="entry name" value="DNA Methylase, subunit A, domain 2"/>
    <property type="match status" value="1"/>
</dbReference>
<dbReference type="InterPro" id="IPR050390">
    <property type="entry name" value="C5-Methyltransferase"/>
</dbReference>
<dbReference type="GO" id="GO:0044027">
    <property type="term" value="P:negative regulation of gene expression via chromosomal CpG island methylation"/>
    <property type="evidence" value="ECO:0007669"/>
    <property type="project" value="TreeGrafter"/>
</dbReference>
<dbReference type="GO" id="GO:0009307">
    <property type="term" value="P:DNA restriction-modification system"/>
    <property type="evidence" value="ECO:0007669"/>
    <property type="project" value="UniProtKB-KW"/>
</dbReference>
<dbReference type="PANTHER" id="PTHR10629">
    <property type="entry name" value="CYTOSINE-SPECIFIC METHYLTRANSFERASE"/>
    <property type="match status" value="1"/>
</dbReference>
<keyword evidence="2 8" id="KW-0489">Methyltransferase</keyword>
<dbReference type="InterPro" id="IPR001525">
    <property type="entry name" value="C5_MeTfrase"/>
</dbReference>
<name>A0A368V541_MARNT</name>
<evidence type="ECO:0000313" key="7">
    <source>
        <dbReference type="EMBL" id="RBP74065.1"/>
    </source>
</evidence>
<dbReference type="AlphaFoldDB" id="A0A368V541"/>
<evidence type="ECO:0000313" key="9">
    <source>
        <dbReference type="Proteomes" id="UP000252795"/>
    </source>
</evidence>
<evidence type="ECO:0000313" key="10">
    <source>
        <dbReference type="Proteomes" id="UP000253065"/>
    </source>
</evidence>
<evidence type="ECO:0000256" key="6">
    <source>
        <dbReference type="ARBA" id="ARBA00047422"/>
    </source>
</evidence>
<dbReference type="EC" id="2.1.1.37" evidence="1"/>
<dbReference type="InterPro" id="IPR029063">
    <property type="entry name" value="SAM-dependent_MTases_sf"/>
</dbReference>